<sequence length="145" mass="15594">MKPYLYGLVATFILLGLYTATMTLLSGIDATIEQFQALWYLMVPLALGFGMQVALYTKLKTAIRERANAAIATGGTSAGVSMLACCVHHATDTLPFLGLAGVSIFLVQYQKPILLASITINAIGILIMLNHTRNIYKSHAAACEL</sequence>
<keyword evidence="1" id="KW-1133">Transmembrane helix</keyword>
<accession>A0A0G1U014</accession>
<evidence type="ECO:0000313" key="2">
    <source>
        <dbReference type="EMBL" id="KKU87394.1"/>
    </source>
</evidence>
<keyword evidence="1" id="KW-0812">Transmembrane</keyword>
<feature type="transmembrane region" description="Helical" evidence="1">
    <location>
        <begin position="69"/>
        <end position="91"/>
    </location>
</feature>
<evidence type="ECO:0000313" key="3">
    <source>
        <dbReference type="Proteomes" id="UP000034739"/>
    </source>
</evidence>
<name>A0A0G1U014_9BACT</name>
<evidence type="ECO:0000256" key="1">
    <source>
        <dbReference type="SAM" id="Phobius"/>
    </source>
</evidence>
<feature type="transmembrane region" description="Helical" evidence="1">
    <location>
        <begin position="37"/>
        <end position="57"/>
    </location>
</feature>
<comment type="caution">
    <text evidence="2">The sequence shown here is derived from an EMBL/GenBank/DDBJ whole genome shotgun (WGS) entry which is preliminary data.</text>
</comment>
<dbReference type="AlphaFoldDB" id="A0A0G1U014"/>
<reference evidence="2 3" key="1">
    <citation type="journal article" date="2015" name="Nature">
        <title>rRNA introns, odd ribosomes, and small enigmatic genomes across a large radiation of phyla.</title>
        <authorList>
            <person name="Brown C.T."/>
            <person name="Hug L.A."/>
            <person name="Thomas B.C."/>
            <person name="Sharon I."/>
            <person name="Castelle C.J."/>
            <person name="Singh A."/>
            <person name="Wilkins M.J."/>
            <person name="Williams K.H."/>
            <person name="Banfield J.F."/>
        </authorList>
    </citation>
    <scope>NUCLEOTIDE SEQUENCE [LARGE SCALE GENOMIC DNA]</scope>
</reference>
<dbReference type="Proteomes" id="UP000034739">
    <property type="component" value="Unassembled WGS sequence"/>
</dbReference>
<keyword evidence="1" id="KW-0472">Membrane</keyword>
<feature type="transmembrane region" description="Helical" evidence="1">
    <location>
        <begin position="111"/>
        <end position="129"/>
    </location>
</feature>
<organism evidence="2 3">
    <name type="scientific">Candidatus Gottesmanbacteria bacterium GW2011_GWA2_47_9</name>
    <dbReference type="NCBI Taxonomy" id="1618445"/>
    <lineage>
        <taxon>Bacteria</taxon>
        <taxon>Candidatus Gottesmaniibacteriota</taxon>
    </lineage>
</organism>
<proteinExistence type="predicted"/>
<dbReference type="EMBL" id="LCOY01000029">
    <property type="protein sequence ID" value="KKU87394.1"/>
    <property type="molecule type" value="Genomic_DNA"/>
</dbReference>
<protein>
    <submittedName>
        <fullName evidence="2">Uncharacterized protein</fullName>
    </submittedName>
</protein>
<gene>
    <name evidence="2" type="ORF">UY16_C0029G0033</name>
</gene>